<evidence type="ECO:0000313" key="6">
    <source>
        <dbReference type="Proteomes" id="UP000789595"/>
    </source>
</evidence>
<feature type="repeat" description="ANK" evidence="3">
    <location>
        <begin position="117"/>
        <end position="149"/>
    </location>
</feature>
<protein>
    <submittedName>
        <fullName evidence="5">Uncharacterized protein</fullName>
    </submittedName>
</protein>
<feature type="region of interest" description="Disordered" evidence="4">
    <location>
        <begin position="305"/>
        <end position="353"/>
    </location>
</feature>
<feature type="repeat" description="ANK" evidence="3">
    <location>
        <begin position="84"/>
        <end position="116"/>
    </location>
</feature>
<dbReference type="PANTHER" id="PTHR24173">
    <property type="entry name" value="ANKYRIN REPEAT CONTAINING"/>
    <property type="match status" value="1"/>
</dbReference>
<dbReference type="SUPFAM" id="SSF48403">
    <property type="entry name" value="Ankyrin repeat"/>
    <property type="match status" value="1"/>
</dbReference>
<feature type="compositionally biased region" description="Basic and acidic residues" evidence="4">
    <location>
        <begin position="307"/>
        <end position="338"/>
    </location>
</feature>
<dbReference type="InterPro" id="IPR036770">
    <property type="entry name" value="Ankyrin_rpt-contain_sf"/>
</dbReference>
<evidence type="ECO:0000256" key="3">
    <source>
        <dbReference type="PROSITE-ProRule" id="PRU00023"/>
    </source>
</evidence>
<dbReference type="PANTHER" id="PTHR24173:SF74">
    <property type="entry name" value="ANKYRIN REPEAT DOMAIN-CONTAINING PROTEIN 16"/>
    <property type="match status" value="1"/>
</dbReference>
<dbReference type="OrthoDB" id="185120at2759"/>
<name>A0A8J2SDP9_9STRA</name>
<dbReference type="PROSITE" id="PS50088">
    <property type="entry name" value="ANK_REPEAT"/>
    <property type="match status" value="2"/>
</dbReference>
<dbReference type="Pfam" id="PF12796">
    <property type="entry name" value="Ank_2"/>
    <property type="match status" value="1"/>
</dbReference>
<dbReference type="InterPro" id="IPR002110">
    <property type="entry name" value="Ankyrin_rpt"/>
</dbReference>
<keyword evidence="1" id="KW-0677">Repeat</keyword>
<feature type="compositionally biased region" description="Low complexity" evidence="4">
    <location>
        <begin position="191"/>
        <end position="211"/>
    </location>
</feature>
<dbReference type="SMART" id="SM00248">
    <property type="entry name" value="ANK"/>
    <property type="match status" value="6"/>
</dbReference>
<feature type="compositionally biased region" description="Acidic residues" evidence="4">
    <location>
        <begin position="218"/>
        <end position="234"/>
    </location>
</feature>
<proteinExistence type="predicted"/>
<evidence type="ECO:0000256" key="1">
    <source>
        <dbReference type="ARBA" id="ARBA00022737"/>
    </source>
</evidence>
<reference evidence="5" key="1">
    <citation type="submission" date="2021-11" db="EMBL/GenBank/DDBJ databases">
        <authorList>
            <consortium name="Genoscope - CEA"/>
            <person name="William W."/>
        </authorList>
    </citation>
    <scope>NUCLEOTIDE SEQUENCE</scope>
</reference>
<evidence type="ECO:0000256" key="4">
    <source>
        <dbReference type="SAM" id="MobiDB-lite"/>
    </source>
</evidence>
<gene>
    <name evidence="5" type="ORF">PECAL_2P09670</name>
</gene>
<feature type="compositionally biased region" description="Basic and acidic residues" evidence="4">
    <location>
        <begin position="7"/>
        <end position="28"/>
    </location>
</feature>
<evidence type="ECO:0000256" key="2">
    <source>
        <dbReference type="ARBA" id="ARBA00023043"/>
    </source>
</evidence>
<feature type="compositionally biased region" description="Basic and acidic residues" evidence="4">
    <location>
        <begin position="179"/>
        <end position="190"/>
    </location>
</feature>
<keyword evidence="2 3" id="KW-0040">ANK repeat</keyword>
<dbReference type="PROSITE" id="PS50297">
    <property type="entry name" value="ANK_REP_REGION"/>
    <property type="match status" value="2"/>
</dbReference>
<organism evidence="5 6">
    <name type="scientific">Pelagomonas calceolata</name>
    <dbReference type="NCBI Taxonomy" id="35677"/>
    <lineage>
        <taxon>Eukaryota</taxon>
        <taxon>Sar</taxon>
        <taxon>Stramenopiles</taxon>
        <taxon>Ochrophyta</taxon>
        <taxon>Pelagophyceae</taxon>
        <taxon>Pelagomonadales</taxon>
        <taxon>Pelagomonadaceae</taxon>
        <taxon>Pelagomonas</taxon>
    </lineage>
</organism>
<dbReference type="AlphaFoldDB" id="A0A8J2SDP9"/>
<comment type="caution">
    <text evidence="5">The sequence shown here is derived from an EMBL/GenBank/DDBJ whole genome shotgun (WGS) entry which is preliminary data.</text>
</comment>
<evidence type="ECO:0000313" key="5">
    <source>
        <dbReference type="EMBL" id="CAH0367923.1"/>
    </source>
</evidence>
<keyword evidence="6" id="KW-1185">Reference proteome</keyword>
<feature type="region of interest" description="Disordered" evidence="4">
    <location>
        <begin position="177"/>
        <end position="234"/>
    </location>
</feature>
<accession>A0A8J2SDP9</accession>
<dbReference type="Proteomes" id="UP000789595">
    <property type="component" value="Unassembled WGS sequence"/>
</dbReference>
<feature type="region of interest" description="Disordered" evidence="4">
    <location>
        <begin position="1"/>
        <end position="28"/>
    </location>
</feature>
<dbReference type="EMBL" id="CAKKNE010000002">
    <property type="protein sequence ID" value="CAH0367923.1"/>
    <property type="molecule type" value="Genomic_DNA"/>
</dbReference>
<feature type="compositionally biased region" description="Basic residues" evidence="4">
    <location>
        <begin position="339"/>
        <end position="348"/>
    </location>
</feature>
<sequence length="507" mass="56627">MNRMLQKQKDRAAMQKVLGKEDAEKPKPRTIRDRINDLQHKQYIKGAQIFATQYTTMHKCAETNNLSGLGHFLRTGDVDARDRWGNTCLHLACEKGFLEFVERLLDHEADPLARNNKGWTAAHAACVGGHAKVFRALYETGLSVRERDNTGATPAHYAAQADNPELLATIHRCQPRPRVKLEGGDADRSGAVRTTSRASRSSLASRASTRSGDGKAGDDDDDETDDGWPDDDDDFGRKGRYCTNFCGCPGYDFRSPEDDEGATLPPAPIARASANEAWDKLDELERKARELRNQLEVAKRTLSAEVAARKKKEEDLERRKIKKDGRVDPRMQKEEDKLTKKRIKHQKALAKNESREKRIAEVDLDVIDAREVATGAEATARAAELRAAALLEDAMRPPPPPIDVLEGKMNNGNSPVHVAALFDSPHALEYLRSVGCDLEPRCQSGETPLVKAARAQAMRAYKFLLEHGTPHAEIEHRNREDDNARQLIIDNTRHWHISGGASVEYTK</sequence>
<dbReference type="Gene3D" id="1.25.40.20">
    <property type="entry name" value="Ankyrin repeat-containing domain"/>
    <property type="match status" value="2"/>
</dbReference>